<feature type="transmembrane region" description="Helical" evidence="1">
    <location>
        <begin position="85"/>
        <end position="103"/>
    </location>
</feature>
<protein>
    <recommendedName>
        <fullName evidence="4">DUF3137 domain-containing protein</fullName>
    </recommendedName>
</protein>
<evidence type="ECO:0008006" key="4">
    <source>
        <dbReference type="Google" id="ProtNLM"/>
    </source>
</evidence>
<accession>A0A554VPG6</accession>
<dbReference type="AlphaFoldDB" id="A0A554VPG6"/>
<evidence type="ECO:0000313" key="3">
    <source>
        <dbReference type="Proteomes" id="UP000318833"/>
    </source>
</evidence>
<dbReference type="EMBL" id="VLNR01000007">
    <property type="protein sequence ID" value="TSE10355.1"/>
    <property type="molecule type" value="Genomic_DNA"/>
</dbReference>
<name>A0A554VPG6_9FLAO</name>
<dbReference type="OrthoDB" id="1185939at2"/>
<reference evidence="2 3" key="1">
    <citation type="submission" date="2019-07" db="EMBL/GenBank/DDBJ databases">
        <title>The draft genome sequence of Aquimarina algiphila M91.</title>
        <authorList>
            <person name="Meng X."/>
        </authorList>
    </citation>
    <scope>NUCLEOTIDE SEQUENCE [LARGE SCALE GENOMIC DNA]</scope>
    <source>
        <strain evidence="2 3">M91</strain>
    </source>
</reference>
<sequence>MNKQGSVLTAEQFSGAPIERAHLHRGFTSKKTPLKWIRFFRACVLQREHANNKKKKEIKKIWIGAVSLIVLGFIINYFYYFPVVILIIASIGGGILLTVNVNSKFRKKYTDGFDFFSDYFSAFFTLIEEDLQPQSRISLEANVKNTMQSTNLVKQEKHEANTSGFISGSNYYYEKEISKGSCFLSDGCMLSFNFTERLRNRIITKRGSVSGKRKTKRKYKSVYPFVLKMKIPKTKYILKKEVDKSNIQLAEDTNFYIVKTTRKFDIKNEHPEKYQPYSSSSIEMFSSDYFALELINLINVSYSCVTPRV</sequence>
<evidence type="ECO:0000313" key="2">
    <source>
        <dbReference type="EMBL" id="TSE10355.1"/>
    </source>
</evidence>
<feature type="transmembrane region" description="Helical" evidence="1">
    <location>
        <begin position="61"/>
        <end position="79"/>
    </location>
</feature>
<keyword evidence="1" id="KW-0472">Membrane</keyword>
<gene>
    <name evidence="2" type="ORF">FOF46_04795</name>
</gene>
<dbReference type="Proteomes" id="UP000318833">
    <property type="component" value="Unassembled WGS sequence"/>
</dbReference>
<keyword evidence="3" id="KW-1185">Reference proteome</keyword>
<proteinExistence type="predicted"/>
<evidence type="ECO:0000256" key="1">
    <source>
        <dbReference type="SAM" id="Phobius"/>
    </source>
</evidence>
<comment type="caution">
    <text evidence="2">The sequence shown here is derived from an EMBL/GenBank/DDBJ whole genome shotgun (WGS) entry which is preliminary data.</text>
</comment>
<organism evidence="2 3">
    <name type="scientific">Aquimarina algiphila</name>
    <dbReference type="NCBI Taxonomy" id="2047982"/>
    <lineage>
        <taxon>Bacteria</taxon>
        <taxon>Pseudomonadati</taxon>
        <taxon>Bacteroidota</taxon>
        <taxon>Flavobacteriia</taxon>
        <taxon>Flavobacteriales</taxon>
        <taxon>Flavobacteriaceae</taxon>
        <taxon>Aquimarina</taxon>
    </lineage>
</organism>
<dbReference type="RefSeq" id="WP_143915653.1">
    <property type="nucleotide sequence ID" value="NZ_CANLFO010000006.1"/>
</dbReference>
<keyword evidence="1" id="KW-0812">Transmembrane</keyword>
<keyword evidence="1" id="KW-1133">Transmembrane helix</keyword>